<name>A0ABP6P1F0_9ACTN</name>
<dbReference type="EMBL" id="BAAAVV010000003">
    <property type="protein sequence ID" value="GAA3164128.1"/>
    <property type="molecule type" value="Genomic_DNA"/>
</dbReference>
<keyword evidence="10 11" id="KW-0472">Membrane</keyword>
<dbReference type="SUPFAM" id="SSF52540">
    <property type="entry name" value="P-loop containing nucleoside triphosphate hydrolases"/>
    <property type="match status" value="1"/>
</dbReference>
<dbReference type="InterPro" id="IPR027417">
    <property type="entry name" value="P-loop_NTPase"/>
</dbReference>
<dbReference type="Proteomes" id="UP001499924">
    <property type="component" value="Unassembled WGS sequence"/>
</dbReference>
<feature type="binding site" evidence="11">
    <location>
        <position position="460"/>
    </location>
    <ligand>
        <name>Zn(2+)</name>
        <dbReference type="ChEBI" id="CHEBI:29105"/>
        <note>catalytic</note>
    </ligand>
</feature>
<evidence type="ECO:0000256" key="8">
    <source>
        <dbReference type="ARBA" id="ARBA00022840"/>
    </source>
</evidence>
<comment type="similarity">
    <text evidence="11">In the central section; belongs to the AAA ATPase family.</text>
</comment>
<keyword evidence="6 11" id="KW-0378">Hydrolase</keyword>
<dbReference type="GO" id="GO:0008237">
    <property type="term" value="F:metallopeptidase activity"/>
    <property type="evidence" value="ECO:0007669"/>
    <property type="project" value="UniProtKB-KW"/>
</dbReference>
<dbReference type="PANTHER" id="PTHR23076:SF97">
    <property type="entry name" value="ATP-DEPENDENT ZINC METALLOPROTEASE YME1L1"/>
    <property type="match status" value="1"/>
</dbReference>
<dbReference type="Pfam" id="PF00004">
    <property type="entry name" value="AAA"/>
    <property type="match status" value="1"/>
</dbReference>
<organism evidence="15 16">
    <name type="scientific">Blastococcus jejuensis</name>
    <dbReference type="NCBI Taxonomy" id="351224"/>
    <lineage>
        <taxon>Bacteria</taxon>
        <taxon>Bacillati</taxon>
        <taxon>Actinomycetota</taxon>
        <taxon>Actinomycetes</taxon>
        <taxon>Geodermatophilales</taxon>
        <taxon>Geodermatophilaceae</taxon>
        <taxon>Blastococcus</taxon>
    </lineage>
</organism>
<comment type="subcellular location">
    <subcellularLocation>
        <location evidence="11">Cell membrane</location>
        <topology evidence="11">Multi-pass membrane protein</topology>
        <orientation evidence="11">Cytoplasmic side</orientation>
    </subcellularLocation>
    <subcellularLocation>
        <location evidence="1">Membrane</location>
    </subcellularLocation>
</comment>
<comment type="similarity">
    <text evidence="12">Belongs to the AAA ATPase family.</text>
</comment>
<evidence type="ECO:0000256" key="2">
    <source>
        <dbReference type="ARBA" id="ARBA00010044"/>
    </source>
</evidence>
<evidence type="ECO:0000256" key="10">
    <source>
        <dbReference type="ARBA" id="ARBA00023136"/>
    </source>
</evidence>
<reference evidence="16" key="1">
    <citation type="journal article" date="2019" name="Int. J. Syst. Evol. Microbiol.">
        <title>The Global Catalogue of Microorganisms (GCM) 10K type strain sequencing project: providing services to taxonomists for standard genome sequencing and annotation.</title>
        <authorList>
            <consortium name="The Broad Institute Genomics Platform"/>
            <consortium name="The Broad Institute Genome Sequencing Center for Infectious Disease"/>
            <person name="Wu L."/>
            <person name="Ma J."/>
        </authorList>
    </citation>
    <scope>NUCLEOTIDE SEQUENCE [LARGE SCALE GENOMIC DNA]</scope>
    <source>
        <strain evidence="16">JCM 15614</strain>
    </source>
</reference>
<feature type="active site" evidence="11">
    <location>
        <position position="385"/>
    </location>
</feature>
<dbReference type="InterPro" id="IPR041569">
    <property type="entry name" value="AAA_lid_3"/>
</dbReference>
<evidence type="ECO:0000256" key="3">
    <source>
        <dbReference type="ARBA" id="ARBA00022670"/>
    </source>
</evidence>
<dbReference type="PROSITE" id="PS00674">
    <property type="entry name" value="AAA"/>
    <property type="match status" value="1"/>
</dbReference>
<comment type="cofactor">
    <cofactor evidence="11">
        <name>Zn(2+)</name>
        <dbReference type="ChEBI" id="CHEBI:29105"/>
    </cofactor>
    <text evidence="11">Binds 1 zinc ion per subunit.</text>
</comment>
<comment type="similarity">
    <text evidence="2 11">In the C-terminal section; belongs to the peptidase M41 family.</text>
</comment>
<dbReference type="InterPro" id="IPR005936">
    <property type="entry name" value="FtsH"/>
</dbReference>
<dbReference type="Gene3D" id="3.40.50.300">
    <property type="entry name" value="P-loop containing nucleotide triphosphate hydrolases"/>
    <property type="match status" value="1"/>
</dbReference>
<feature type="binding site" evidence="11">
    <location>
        <begin position="162"/>
        <end position="169"/>
    </location>
    <ligand>
        <name>ATP</name>
        <dbReference type="ChEBI" id="CHEBI:30616"/>
    </ligand>
</feature>
<dbReference type="NCBIfam" id="TIGR01241">
    <property type="entry name" value="FtsH_fam"/>
    <property type="match status" value="1"/>
</dbReference>
<dbReference type="InterPro" id="IPR003960">
    <property type="entry name" value="ATPase_AAA_CS"/>
</dbReference>
<evidence type="ECO:0000256" key="4">
    <source>
        <dbReference type="ARBA" id="ARBA00022723"/>
    </source>
</evidence>
<feature type="region of interest" description="Disordered" evidence="13">
    <location>
        <begin position="553"/>
        <end position="590"/>
    </location>
</feature>
<evidence type="ECO:0000256" key="7">
    <source>
        <dbReference type="ARBA" id="ARBA00022833"/>
    </source>
</evidence>
<dbReference type="InterPro" id="IPR000642">
    <property type="entry name" value="Peptidase_M41"/>
</dbReference>
<sequence>MRSVTSTAETIQGLFRTAVGYPPGTPGAAAVTSFETQRPAFARDDLLTLLQQHHVDVNAAPPVVSAPWWQQLLVGVLPTILLVGLLVWISRRALAGAGGLGGIGRSRARRYQPEAGRRVTFADVAGIDEVRDEVAEIVDFLRHPDRYRAMGAQIPRGVLLSGPPGTGKTLLARATAGEAEVPFFAISASEFIEMIVGVGASRVRDLFDQAKQVAPAIIFIDELDAIGRSRGGGHSLGGHDEREQTLNQVLTEMDGFTGSEGVVVLAATNRPEILDPALLRPGRFDRRVTVSPPDLAGRRAILAVHTRAIPLAPGVDLDTVAASTPGMVGADLKNLVNEAALLAARRGRERVVPADLQDALEKVLLGSARGIMLTPAEKRRTAVHESGHALLGMLTPGADPVRKVSIIPRGRALGVTMQSPEADRYGWSADFLRGRIVGALGGRAAEEVVYGELTTGAEHDLEECTRIARAMVGRWGMSAAVGPVSVLPPPGQENPFGPETAAPATRQLVDREVRRLIEQCHDEALRILRAHRPQLDALTARLLEAETLDEDEAYAAAGVDRSASAGDDPEPVPPAREARGRAAAPTGGPR</sequence>
<feature type="transmembrane region" description="Helical" evidence="11">
    <location>
        <begin position="68"/>
        <end position="89"/>
    </location>
</feature>
<comment type="caution">
    <text evidence="15">The sequence shown here is derived from an EMBL/GenBank/DDBJ whole genome shotgun (WGS) entry which is preliminary data.</text>
</comment>
<dbReference type="CDD" id="cd19501">
    <property type="entry name" value="RecA-like_FtsH"/>
    <property type="match status" value="1"/>
</dbReference>
<feature type="compositionally biased region" description="Low complexity" evidence="13">
    <location>
        <begin position="581"/>
        <end position="590"/>
    </location>
</feature>
<keyword evidence="3 11" id="KW-0645">Protease</keyword>
<dbReference type="Pfam" id="PF17862">
    <property type="entry name" value="AAA_lid_3"/>
    <property type="match status" value="1"/>
</dbReference>
<evidence type="ECO:0000256" key="13">
    <source>
        <dbReference type="SAM" id="MobiDB-lite"/>
    </source>
</evidence>
<dbReference type="Gene3D" id="1.10.8.60">
    <property type="match status" value="1"/>
</dbReference>
<keyword evidence="5 11" id="KW-0547">Nucleotide-binding</keyword>
<dbReference type="EC" id="3.4.24.-" evidence="11"/>
<feature type="domain" description="AAA+ ATPase" evidence="14">
    <location>
        <begin position="154"/>
        <end position="294"/>
    </location>
</feature>
<dbReference type="InterPro" id="IPR003593">
    <property type="entry name" value="AAA+_ATPase"/>
</dbReference>
<comment type="caution">
    <text evidence="11">Lacks conserved residue(s) required for the propagation of feature annotation.</text>
</comment>
<keyword evidence="8 11" id="KW-0067">ATP-binding</keyword>
<keyword evidence="9 11" id="KW-0482">Metalloprotease</keyword>
<dbReference type="InterPro" id="IPR037219">
    <property type="entry name" value="Peptidase_M41-like"/>
</dbReference>
<evidence type="ECO:0000259" key="14">
    <source>
        <dbReference type="SMART" id="SM00382"/>
    </source>
</evidence>
<protein>
    <recommendedName>
        <fullName evidence="11">ATP-dependent zinc metalloprotease FtsH</fullName>
        <ecNumber evidence="11">3.4.24.-</ecNumber>
    </recommendedName>
</protein>
<keyword evidence="16" id="KW-1185">Reference proteome</keyword>
<evidence type="ECO:0000256" key="11">
    <source>
        <dbReference type="HAMAP-Rule" id="MF_01458"/>
    </source>
</evidence>
<keyword evidence="11" id="KW-0812">Transmembrane</keyword>
<evidence type="ECO:0000256" key="1">
    <source>
        <dbReference type="ARBA" id="ARBA00004370"/>
    </source>
</evidence>
<keyword evidence="4 11" id="KW-0479">Metal-binding</keyword>
<keyword evidence="11" id="KW-1003">Cell membrane</keyword>
<dbReference type="PANTHER" id="PTHR23076">
    <property type="entry name" value="METALLOPROTEASE M41 FTSH"/>
    <property type="match status" value="1"/>
</dbReference>
<dbReference type="HAMAP" id="MF_01458">
    <property type="entry name" value="FtsH"/>
    <property type="match status" value="1"/>
</dbReference>
<comment type="function">
    <text evidence="11">Acts as a processive, ATP-dependent zinc metallopeptidase for both cytoplasmic and membrane proteins. Plays a role in the quality control of integral membrane proteins.</text>
</comment>
<dbReference type="SUPFAM" id="SSF140990">
    <property type="entry name" value="FtsH protease domain-like"/>
    <property type="match status" value="1"/>
</dbReference>
<accession>A0ABP6P1F0</accession>
<evidence type="ECO:0000313" key="15">
    <source>
        <dbReference type="EMBL" id="GAA3164128.1"/>
    </source>
</evidence>
<feature type="binding site" evidence="11">
    <location>
        <position position="388"/>
    </location>
    <ligand>
        <name>Zn(2+)</name>
        <dbReference type="ChEBI" id="CHEBI:29105"/>
        <note>catalytic</note>
    </ligand>
</feature>
<dbReference type="SMART" id="SM00382">
    <property type="entry name" value="AAA"/>
    <property type="match status" value="1"/>
</dbReference>
<evidence type="ECO:0000256" key="5">
    <source>
        <dbReference type="ARBA" id="ARBA00022741"/>
    </source>
</evidence>
<dbReference type="Pfam" id="PF01434">
    <property type="entry name" value="Peptidase_M41"/>
    <property type="match status" value="1"/>
</dbReference>
<evidence type="ECO:0000256" key="9">
    <source>
        <dbReference type="ARBA" id="ARBA00023049"/>
    </source>
</evidence>
<evidence type="ECO:0000256" key="12">
    <source>
        <dbReference type="RuleBase" id="RU003651"/>
    </source>
</evidence>
<dbReference type="Gene3D" id="1.20.58.760">
    <property type="entry name" value="Peptidase M41"/>
    <property type="match status" value="1"/>
</dbReference>
<feature type="binding site" evidence="11">
    <location>
        <position position="384"/>
    </location>
    <ligand>
        <name>Zn(2+)</name>
        <dbReference type="ChEBI" id="CHEBI:29105"/>
        <note>catalytic</note>
    </ligand>
</feature>
<dbReference type="InterPro" id="IPR003959">
    <property type="entry name" value="ATPase_AAA_core"/>
</dbReference>
<evidence type="ECO:0000313" key="16">
    <source>
        <dbReference type="Proteomes" id="UP001499924"/>
    </source>
</evidence>
<evidence type="ECO:0000256" key="6">
    <source>
        <dbReference type="ARBA" id="ARBA00022801"/>
    </source>
</evidence>
<proteinExistence type="inferred from homology"/>
<comment type="subunit">
    <text evidence="11">Homohexamer.</text>
</comment>
<keyword evidence="7 11" id="KW-0862">Zinc</keyword>
<gene>
    <name evidence="15" type="primary">ftsH_1</name>
    <name evidence="11" type="synonym">ftsH</name>
    <name evidence="15" type="ORF">GCM10010531_15380</name>
</gene>
<keyword evidence="11" id="KW-1133">Transmembrane helix</keyword>